<organism evidence="1 2">
    <name type="scientific">Brucella thiophenivorans</name>
    <dbReference type="NCBI Taxonomy" id="571255"/>
    <lineage>
        <taxon>Bacteria</taxon>
        <taxon>Pseudomonadati</taxon>
        <taxon>Pseudomonadota</taxon>
        <taxon>Alphaproteobacteria</taxon>
        <taxon>Hyphomicrobiales</taxon>
        <taxon>Brucellaceae</taxon>
        <taxon>Brucella/Ochrobactrum group</taxon>
        <taxon>Brucella</taxon>
    </lineage>
</organism>
<reference evidence="1 2" key="1">
    <citation type="submission" date="2017-07" db="EMBL/GenBank/DDBJ databases">
        <title>Phylogenetic study on the rhizospheric bacterium Ochrobactrum sp. A44.</title>
        <authorList>
            <person name="Krzyzanowska D.M."/>
            <person name="Ossowicki A."/>
            <person name="Rajewska M."/>
            <person name="Maciag T."/>
            <person name="Kaczynski Z."/>
            <person name="Czerwicka M."/>
            <person name="Jafra S."/>
        </authorList>
    </citation>
    <scope>NUCLEOTIDE SEQUENCE [LARGE SCALE GENOMIC DNA]</scope>
    <source>
        <strain evidence="1 2">DSM 7216</strain>
    </source>
</reference>
<dbReference type="Proteomes" id="UP000215590">
    <property type="component" value="Unassembled WGS sequence"/>
</dbReference>
<accession>A0A256FYX9</accession>
<protein>
    <submittedName>
        <fullName evidence="1">Uncharacterized protein</fullName>
    </submittedName>
</protein>
<gene>
    <name evidence="1" type="ORF">CEV31_1475</name>
</gene>
<proteinExistence type="predicted"/>
<keyword evidence="2" id="KW-1185">Reference proteome</keyword>
<comment type="caution">
    <text evidence="1">The sequence shown here is derived from an EMBL/GenBank/DDBJ whole genome shotgun (WGS) entry which is preliminary data.</text>
</comment>
<evidence type="ECO:0000313" key="1">
    <source>
        <dbReference type="EMBL" id="OYR20054.1"/>
    </source>
</evidence>
<evidence type="ECO:0000313" key="2">
    <source>
        <dbReference type="Proteomes" id="UP000215590"/>
    </source>
</evidence>
<dbReference type="AlphaFoldDB" id="A0A256FYX9"/>
<dbReference type="EMBL" id="NNRJ01000015">
    <property type="protein sequence ID" value="OYR20054.1"/>
    <property type="molecule type" value="Genomic_DNA"/>
</dbReference>
<name>A0A256FYX9_9HYPH</name>
<sequence length="42" mass="4786">MNAADFCHIITQTASKQLHFFSLNVEIIGHTRRNPLFVGFLP</sequence>